<evidence type="ECO:0000256" key="2">
    <source>
        <dbReference type="SAM" id="SignalP"/>
    </source>
</evidence>
<gene>
    <name evidence="3" type="ORF">C7R54_15420</name>
</gene>
<evidence type="ECO:0000256" key="1">
    <source>
        <dbReference type="ARBA" id="ARBA00022729"/>
    </source>
</evidence>
<dbReference type="GO" id="GO:0015888">
    <property type="term" value="P:thiamine transport"/>
    <property type="evidence" value="ECO:0007669"/>
    <property type="project" value="TreeGrafter"/>
</dbReference>
<name>A0A4Q1HKP6_9BURK</name>
<dbReference type="GO" id="GO:0030975">
    <property type="term" value="F:thiamine binding"/>
    <property type="evidence" value="ECO:0007669"/>
    <property type="project" value="TreeGrafter"/>
</dbReference>
<dbReference type="GO" id="GO:0030976">
    <property type="term" value="F:thiamine pyrophosphate binding"/>
    <property type="evidence" value="ECO:0007669"/>
    <property type="project" value="TreeGrafter"/>
</dbReference>
<feature type="signal peptide" evidence="2">
    <location>
        <begin position="1"/>
        <end position="38"/>
    </location>
</feature>
<dbReference type="AlphaFoldDB" id="A0A4Q1HKP6"/>
<feature type="chain" id="PRO_5020659609" evidence="2">
    <location>
        <begin position="39"/>
        <end position="362"/>
    </location>
</feature>
<organism evidence="3 4">
    <name type="scientific">Achromobacter aloeverae</name>
    <dbReference type="NCBI Taxonomy" id="1750518"/>
    <lineage>
        <taxon>Bacteria</taxon>
        <taxon>Pseudomonadati</taxon>
        <taxon>Pseudomonadota</taxon>
        <taxon>Betaproteobacteria</taxon>
        <taxon>Burkholderiales</taxon>
        <taxon>Alcaligenaceae</taxon>
        <taxon>Achromobacter</taxon>
    </lineage>
</organism>
<dbReference type="CDD" id="cd13589">
    <property type="entry name" value="PBP2_polyamine_RpCGA009"/>
    <property type="match status" value="1"/>
</dbReference>
<dbReference type="InterPro" id="IPR006059">
    <property type="entry name" value="SBP"/>
</dbReference>
<sequence length="362" mass="39435">MTTDTHRGHGVRNPVRTLACKWLAGLLATTALSAGAMAQQKTLYVGMNGGDMERAFTQHVFPAFEKANNVKIVVVPGTSTEVLAKAQAFKDKPQMHVMFLDDGVMSRAISMGLCEKIQDGAVLRQLYPAAVMKDGMAAGIDTGMTGLGYNTHIFKDKGWAPPTSWMDLADPKYKGKVVFQSAASSTFGLHAFLMFNRIQGGKDQNVEPGFGKWSSTIGPNVLEYITNSAKLAEMIQSDEAAIFPLTPTAIARLKKRGIPVEYAQPKEGSVILVVGECVVAKNSEPELSQKLAAYLLSREAQEAALEYGGHFPSNRDVKGTGDNVAVLKQFQDYMANAKVLDWDAINATRPAFNARWNRVMER</sequence>
<accession>A0A4Q1HKP6</accession>
<dbReference type="Gene3D" id="3.40.190.10">
    <property type="entry name" value="Periplasmic binding protein-like II"/>
    <property type="match status" value="2"/>
</dbReference>
<dbReference type="SUPFAM" id="SSF53850">
    <property type="entry name" value="Periplasmic binding protein-like II"/>
    <property type="match status" value="1"/>
</dbReference>
<dbReference type="PANTHER" id="PTHR30006">
    <property type="entry name" value="THIAMINE-BINDING PERIPLASMIC PROTEIN-RELATED"/>
    <property type="match status" value="1"/>
</dbReference>
<dbReference type="GO" id="GO:0030288">
    <property type="term" value="C:outer membrane-bounded periplasmic space"/>
    <property type="evidence" value="ECO:0007669"/>
    <property type="project" value="TreeGrafter"/>
</dbReference>
<keyword evidence="1 2" id="KW-0732">Signal</keyword>
<dbReference type="Pfam" id="PF13416">
    <property type="entry name" value="SBP_bac_8"/>
    <property type="match status" value="1"/>
</dbReference>
<protein>
    <submittedName>
        <fullName evidence="3">Spermidine/putrescine ABC transporter substrate-binding protein</fullName>
    </submittedName>
</protein>
<keyword evidence="4" id="KW-1185">Reference proteome</keyword>
<proteinExistence type="predicted"/>
<reference evidence="3 4" key="1">
    <citation type="journal article" date="2017" name="Int. J. Syst. Evol. Microbiol.">
        <title>Achromobacter aloeverae sp. nov., isolated from the root of Aloe vera (L.) Burm.f.</title>
        <authorList>
            <person name="Kuncharoen N."/>
            <person name="Muramatsu Y."/>
            <person name="Shibata C."/>
            <person name="Kamakura Y."/>
            <person name="Nakagawa Y."/>
            <person name="Tanasupawat S."/>
        </authorList>
    </citation>
    <scope>NUCLEOTIDE SEQUENCE [LARGE SCALE GENOMIC DNA]</scope>
    <source>
        <strain evidence="3 4">AVA-1</strain>
    </source>
</reference>
<dbReference type="OrthoDB" id="305758at2"/>
<dbReference type="PANTHER" id="PTHR30006:SF2">
    <property type="entry name" value="ABC TRANSPORTER SUBSTRATE-BINDING PROTEIN"/>
    <property type="match status" value="1"/>
</dbReference>
<dbReference type="EMBL" id="PYAL01000004">
    <property type="protein sequence ID" value="RXN88216.1"/>
    <property type="molecule type" value="Genomic_DNA"/>
</dbReference>
<evidence type="ECO:0000313" key="3">
    <source>
        <dbReference type="EMBL" id="RXN88216.1"/>
    </source>
</evidence>
<evidence type="ECO:0000313" key="4">
    <source>
        <dbReference type="Proteomes" id="UP000290849"/>
    </source>
</evidence>
<dbReference type="Proteomes" id="UP000290849">
    <property type="component" value="Unassembled WGS sequence"/>
</dbReference>
<comment type="caution">
    <text evidence="3">The sequence shown here is derived from an EMBL/GenBank/DDBJ whole genome shotgun (WGS) entry which is preliminary data.</text>
</comment>